<evidence type="ECO:0000313" key="2">
    <source>
        <dbReference type="EMBL" id="KAF2717553.1"/>
    </source>
</evidence>
<reference evidence="2" key="1">
    <citation type="journal article" date="2020" name="Stud. Mycol.">
        <title>101 Dothideomycetes genomes: a test case for predicting lifestyles and emergence of pathogens.</title>
        <authorList>
            <person name="Haridas S."/>
            <person name="Albert R."/>
            <person name="Binder M."/>
            <person name="Bloem J."/>
            <person name="Labutti K."/>
            <person name="Salamov A."/>
            <person name="Andreopoulos B."/>
            <person name="Baker S."/>
            <person name="Barry K."/>
            <person name="Bills G."/>
            <person name="Bluhm B."/>
            <person name="Cannon C."/>
            <person name="Castanera R."/>
            <person name="Culley D."/>
            <person name="Daum C."/>
            <person name="Ezra D."/>
            <person name="Gonzalez J."/>
            <person name="Henrissat B."/>
            <person name="Kuo A."/>
            <person name="Liang C."/>
            <person name="Lipzen A."/>
            <person name="Lutzoni F."/>
            <person name="Magnuson J."/>
            <person name="Mondo S."/>
            <person name="Nolan M."/>
            <person name="Ohm R."/>
            <person name="Pangilinan J."/>
            <person name="Park H.-J."/>
            <person name="Ramirez L."/>
            <person name="Alfaro M."/>
            <person name="Sun H."/>
            <person name="Tritt A."/>
            <person name="Yoshinaga Y."/>
            <person name="Zwiers L.-H."/>
            <person name="Turgeon B."/>
            <person name="Goodwin S."/>
            <person name="Spatafora J."/>
            <person name="Crous P."/>
            <person name="Grigoriev I."/>
        </authorList>
    </citation>
    <scope>NUCLEOTIDE SEQUENCE</scope>
    <source>
        <strain evidence="2">CBS 116435</strain>
    </source>
</reference>
<feature type="non-terminal residue" evidence="2">
    <location>
        <position position="1"/>
    </location>
</feature>
<gene>
    <name evidence="2" type="ORF">K431DRAFT_232871</name>
</gene>
<dbReference type="Proteomes" id="UP000799441">
    <property type="component" value="Unassembled WGS sequence"/>
</dbReference>
<keyword evidence="3" id="KW-1185">Reference proteome</keyword>
<evidence type="ECO:0000313" key="3">
    <source>
        <dbReference type="Proteomes" id="UP000799441"/>
    </source>
</evidence>
<accession>A0A9P4UL84</accession>
<feature type="region of interest" description="Disordered" evidence="1">
    <location>
        <begin position="94"/>
        <end position="122"/>
    </location>
</feature>
<dbReference type="AlphaFoldDB" id="A0A9P4UL84"/>
<sequence>PPTVRRSVISVLRTALPTSLIYEALTNPAAVSSEIASEFAAGQTPSWYSALPSDVQTILQPNASAIATGLSSSITSYPNATAITGNSTVLPTGGLGNGTSGSNFTTSSRSGSGSGSQSTSTGNGATLPTAVFGMGLAGAAGLMGMLVL</sequence>
<proteinExistence type="predicted"/>
<name>A0A9P4UL84_9PEZI</name>
<dbReference type="EMBL" id="MU003841">
    <property type="protein sequence ID" value="KAF2717553.1"/>
    <property type="molecule type" value="Genomic_DNA"/>
</dbReference>
<feature type="compositionally biased region" description="Low complexity" evidence="1">
    <location>
        <begin position="100"/>
        <end position="122"/>
    </location>
</feature>
<protein>
    <submittedName>
        <fullName evidence="2">Uncharacterized protein</fullName>
    </submittedName>
</protein>
<dbReference type="OrthoDB" id="5419608at2759"/>
<evidence type="ECO:0000256" key="1">
    <source>
        <dbReference type="SAM" id="MobiDB-lite"/>
    </source>
</evidence>
<comment type="caution">
    <text evidence="2">The sequence shown here is derived from an EMBL/GenBank/DDBJ whole genome shotgun (WGS) entry which is preliminary data.</text>
</comment>
<organism evidence="2 3">
    <name type="scientific">Polychaeton citri CBS 116435</name>
    <dbReference type="NCBI Taxonomy" id="1314669"/>
    <lineage>
        <taxon>Eukaryota</taxon>
        <taxon>Fungi</taxon>
        <taxon>Dikarya</taxon>
        <taxon>Ascomycota</taxon>
        <taxon>Pezizomycotina</taxon>
        <taxon>Dothideomycetes</taxon>
        <taxon>Dothideomycetidae</taxon>
        <taxon>Capnodiales</taxon>
        <taxon>Capnodiaceae</taxon>
        <taxon>Polychaeton</taxon>
    </lineage>
</organism>